<protein>
    <submittedName>
        <fullName evidence="1">Uncharacterized protein</fullName>
    </submittedName>
</protein>
<sequence length="61" mass="6752">MLNIVSGLNPRSSVVEPINISPLSFWAISQSLVVKQPLSHLAFHGHFQFTGHLMQLLVKEG</sequence>
<comment type="caution">
    <text evidence="1">The sequence shown here is derived from an EMBL/GenBank/DDBJ whole genome shotgun (WGS) entry which is preliminary data.</text>
</comment>
<evidence type="ECO:0000313" key="1">
    <source>
        <dbReference type="EMBL" id="MDN3612342.1"/>
    </source>
</evidence>
<accession>A0ABT8BZV1</accession>
<evidence type="ECO:0000313" key="2">
    <source>
        <dbReference type="Proteomes" id="UP001238540"/>
    </source>
</evidence>
<dbReference type="EMBL" id="JAUFQC010000027">
    <property type="protein sequence ID" value="MDN3612342.1"/>
    <property type="molecule type" value="Genomic_DNA"/>
</dbReference>
<reference evidence="2" key="1">
    <citation type="journal article" date="2019" name="Int. J. Syst. Evol. Microbiol.">
        <title>The Global Catalogue of Microorganisms (GCM) 10K type strain sequencing project: providing services to taxonomists for standard genome sequencing and annotation.</title>
        <authorList>
            <consortium name="The Broad Institute Genomics Platform"/>
            <consortium name="The Broad Institute Genome Sequencing Center for Infectious Disease"/>
            <person name="Wu L."/>
            <person name="Ma J."/>
        </authorList>
    </citation>
    <scope>NUCLEOTIDE SEQUENCE [LARGE SCALE GENOMIC DNA]</scope>
    <source>
        <strain evidence="2">CECT 7398</strain>
    </source>
</reference>
<keyword evidence="2" id="KW-1185">Reference proteome</keyword>
<dbReference type="RefSeq" id="WP_290313368.1">
    <property type="nucleotide sequence ID" value="NZ_JAUFQC010000027.1"/>
</dbReference>
<name>A0ABT8BZV1_9VIBR</name>
<organism evidence="1 2">
    <name type="scientific">Vibrio ostreicida</name>
    <dbReference type="NCBI Taxonomy" id="526588"/>
    <lineage>
        <taxon>Bacteria</taxon>
        <taxon>Pseudomonadati</taxon>
        <taxon>Pseudomonadota</taxon>
        <taxon>Gammaproteobacteria</taxon>
        <taxon>Vibrionales</taxon>
        <taxon>Vibrionaceae</taxon>
        <taxon>Vibrio</taxon>
    </lineage>
</organism>
<gene>
    <name evidence="1" type="ORF">QWZ16_22350</name>
</gene>
<proteinExistence type="predicted"/>
<dbReference type="Proteomes" id="UP001238540">
    <property type="component" value="Unassembled WGS sequence"/>
</dbReference>